<feature type="transmembrane region" description="Helical" evidence="9">
    <location>
        <begin position="21"/>
        <end position="43"/>
    </location>
</feature>
<evidence type="ECO:0000313" key="12">
    <source>
        <dbReference type="Proteomes" id="UP000060487"/>
    </source>
</evidence>
<dbReference type="PROSITE" id="PS51779">
    <property type="entry name" value="POTRA"/>
    <property type="match status" value="1"/>
</dbReference>
<protein>
    <submittedName>
        <fullName evidence="11">Cell division protein FtsQ</fullName>
    </submittedName>
</protein>
<dbReference type="RefSeq" id="WP_085051843.1">
    <property type="nucleotide sequence ID" value="NZ_LNQR01000037.1"/>
</dbReference>
<keyword evidence="8" id="KW-0131">Cell cycle</keyword>
<dbReference type="Proteomes" id="UP000060487">
    <property type="component" value="Unassembled WGS sequence"/>
</dbReference>
<keyword evidence="3" id="KW-0997">Cell inner membrane</keyword>
<evidence type="ECO:0000256" key="7">
    <source>
        <dbReference type="ARBA" id="ARBA00023136"/>
    </source>
</evidence>
<dbReference type="Pfam" id="PF03799">
    <property type="entry name" value="FtsQ_DivIB_C"/>
    <property type="match status" value="1"/>
</dbReference>
<evidence type="ECO:0000256" key="3">
    <source>
        <dbReference type="ARBA" id="ARBA00022519"/>
    </source>
</evidence>
<gene>
    <name evidence="11" type="primary">ftsQ</name>
    <name evidence="11" type="ORF">ASN18_1199</name>
</gene>
<dbReference type="InterPro" id="IPR034746">
    <property type="entry name" value="POTRA"/>
</dbReference>
<feature type="domain" description="POTRA" evidence="10">
    <location>
        <begin position="48"/>
        <end position="115"/>
    </location>
</feature>
<evidence type="ECO:0000256" key="8">
    <source>
        <dbReference type="ARBA" id="ARBA00023306"/>
    </source>
</evidence>
<evidence type="ECO:0000256" key="1">
    <source>
        <dbReference type="ARBA" id="ARBA00004370"/>
    </source>
</evidence>
<comment type="subcellular location">
    <subcellularLocation>
        <location evidence="1">Membrane</location>
    </subcellularLocation>
</comment>
<dbReference type="InterPro" id="IPR013685">
    <property type="entry name" value="POTRA_FtsQ_type"/>
</dbReference>
<evidence type="ECO:0000313" key="11">
    <source>
        <dbReference type="EMBL" id="KWT89812.1"/>
    </source>
</evidence>
<dbReference type="EMBL" id="LNQR01000037">
    <property type="protein sequence ID" value="KWT89812.1"/>
    <property type="molecule type" value="Genomic_DNA"/>
</dbReference>
<dbReference type="PANTHER" id="PTHR35851:SF1">
    <property type="entry name" value="CELL DIVISION PROTEIN FTSQ"/>
    <property type="match status" value="1"/>
</dbReference>
<keyword evidence="7 9" id="KW-0472">Membrane</keyword>
<evidence type="ECO:0000256" key="5">
    <source>
        <dbReference type="ARBA" id="ARBA00022692"/>
    </source>
</evidence>
<evidence type="ECO:0000256" key="2">
    <source>
        <dbReference type="ARBA" id="ARBA00022475"/>
    </source>
</evidence>
<dbReference type="Pfam" id="PF08478">
    <property type="entry name" value="POTRA_1"/>
    <property type="match status" value="1"/>
</dbReference>
<comment type="caution">
    <text evidence="11">The sequence shown here is derived from an EMBL/GenBank/DDBJ whole genome shotgun (WGS) entry which is preliminary data.</text>
</comment>
<evidence type="ECO:0000256" key="9">
    <source>
        <dbReference type="SAM" id="Phobius"/>
    </source>
</evidence>
<evidence type="ECO:0000259" key="10">
    <source>
        <dbReference type="PROSITE" id="PS51779"/>
    </source>
</evidence>
<dbReference type="PANTHER" id="PTHR35851">
    <property type="entry name" value="CELL DIVISION PROTEIN FTSQ"/>
    <property type="match status" value="1"/>
</dbReference>
<evidence type="ECO:0000256" key="6">
    <source>
        <dbReference type="ARBA" id="ARBA00022989"/>
    </source>
</evidence>
<dbReference type="InterPro" id="IPR026579">
    <property type="entry name" value="FtsQ"/>
</dbReference>
<sequence>MKKAKKEAAAYKRPKVINARVIGIVISVLAVMGFVIFMGHYTLSAEFFKVDKYGVEGNSHLKDSEIFDLMDVKGKNILSVNTEIVARRLEASPWIKTSYVRKELPSSILVRVTEKSPAAMLNDGRAMYLIDDSGVKLDAIEKPMPGIPVINIEEKHKRAYTEAVRLVNVINKTGELSGKTIEISGMRPEDISLTLNGLLILMGFGDYEKKLASYFSLKDEIAGRNIAIEYIDLRFANRLIVKPVKKEMKWVKGAI</sequence>
<keyword evidence="6 9" id="KW-1133">Transmembrane helix</keyword>
<dbReference type="InterPro" id="IPR045335">
    <property type="entry name" value="FtsQ_C_sf"/>
</dbReference>
<name>A0ABR5SKX7_9BACT</name>
<keyword evidence="12" id="KW-1185">Reference proteome</keyword>
<keyword evidence="2" id="KW-1003">Cell membrane</keyword>
<keyword evidence="5 9" id="KW-0812">Transmembrane</keyword>
<proteinExistence type="predicted"/>
<keyword evidence="4 11" id="KW-0132">Cell division</keyword>
<reference evidence="11 12" key="1">
    <citation type="submission" date="2015-11" db="EMBL/GenBank/DDBJ databases">
        <authorList>
            <person name="Lin W."/>
        </authorList>
    </citation>
    <scope>NUCLEOTIDE SEQUENCE [LARGE SCALE GENOMIC DNA]</scope>
    <source>
        <strain evidence="11 12">HCH-1</strain>
    </source>
</reference>
<dbReference type="InterPro" id="IPR005548">
    <property type="entry name" value="Cell_div_FtsQ/DivIB_C"/>
</dbReference>
<dbReference type="Gene3D" id="3.40.50.11690">
    <property type="entry name" value="Cell division protein FtsQ/DivIB"/>
    <property type="match status" value="1"/>
</dbReference>
<accession>A0ABR5SKX7</accession>
<evidence type="ECO:0000256" key="4">
    <source>
        <dbReference type="ARBA" id="ARBA00022618"/>
    </source>
</evidence>
<organism evidence="11 12">
    <name type="scientific">Candidatus Magnetominusculus xianensis</name>
    <dbReference type="NCBI Taxonomy" id="1748249"/>
    <lineage>
        <taxon>Bacteria</taxon>
        <taxon>Pseudomonadati</taxon>
        <taxon>Nitrospirota</taxon>
        <taxon>Nitrospiria</taxon>
        <taxon>Nitrospirales</taxon>
        <taxon>Nitrospiraceae</taxon>
        <taxon>Candidatus Magnetominusculus</taxon>
    </lineage>
</organism>
<dbReference type="Gene3D" id="3.10.20.310">
    <property type="entry name" value="membrane protein fhac"/>
    <property type="match status" value="1"/>
</dbReference>
<dbReference type="GO" id="GO:0051301">
    <property type="term" value="P:cell division"/>
    <property type="evidence" value="ECO:0007669"/>
    <property type="project" value="UniProtKB-KW"/>
</dbReference>